<dbReference type="AlphaFoldDB" id="A0A5C6BUN6"/>
<comment type="caution">
    <text evidence="2">The sequence shown here is derived from an EMBL/GenBank/DDBJ whole genome shotgun (WGS) entry which is preliminary data.</text>
</comment>
<proteinExistence type="predicted"/>
<reference evidence="2 3" key="1">
    <citation type="submission" date="2019-02" db="EMBL/GenBank/DDBJ databases">
        <title>Deep-cultivation of Planctomycetes and their phenomic and genomic characterization uncovers novel biology.</title>
        <authorList>
            <person name="Wiegand S."/>
            <person name="Jogler M."/>
            <person name="Boedeker C."/>
            <person name="Pinto D."/>
            <person name="Vollmers J."/>
            <person name="Rivas-Marin E."/>
            <person name="Kohn T."/>
            <person name="Peeters S.H."/>
            <person name="Heuer A."/>
            <person name="Rast P."/>
            <person name="Oberbeckmann S."/>
            <person name="Bunk B."/>
            <person name="Jeske O."/>
            <person name="Meyerdierks A."/>
            <person name="Storesund J.E."/>
            <person name="Kallscheuer N."/>
            <person name="Luecker S."/>
            <person name="Lage O.M."/>
            <person name="Pohl T."/>
            <person name="Merkel B.J."/>
            <person name="Hornburger P."/>
            <person name="Mueller R.-W."/>
            <person name="Bruemmer F."/>
            <person name="Labrenz M."/>
            <person name="Spormann A.M."/>
            <person name="Op Den Camp H."/>
            <person name="Overmann J."/>
            <person name="Amann R."/>
            <person name="Jetten M.S.M."/>
            <person name="Mascher T."/>
            <person name="Medema M.H."/>
            <person name="Devos D.P."/>
            <person name="Kaster A.-K."/>
            <person name="Ovreas L."/>
            <person name="Rohde M."/>
            <person name="Galperin M.Y."/>
            <person name="Jogler C."/>
        </authorList>
    </citation>
    <scope>NUCLEOTIDE SEQUENCE [LARGE SCALE GENOMIC DNA]</scope>
    <source>
        <strain evidence="2 3">CA54</strain>
    </source>
</reference>
<keyword evidence="3" id="KW-1185">Reference proteome</keyword>
<evidence type="ECO:0000313" key="3">
    <source>
        <dbReference type="Proteomes" id="UP000320735"/>
    </source>
</evidence>
<gene>
    <name evidence="2" type="ORF">CA54_32400</name>
</gene>
<protein>
    <submittedName>
        <fullName evidence="2">Uncharacterized protein</fullName>
    </submittedName>
</protein>
<feature type="compositionally biased region" description="Basic and acidic residues" evidence="1">
    <location>
        <begin position="46"/>
        <end position="55"/>
    </location>
</feature>
<feature type="region of interest" description="Disordered" evidence="1">
    <location>
        <begin position="172"/>
        <end position="222"/>
    </location>
</feature>
<feature type="compositionally biased region" description="Basic and acidic residues" evidence="1">
    <location>
        <begin position="199"/>
        <end position="209"/>
    </location>
</feature>
<dbReference type="EMBL" id="SJPP01000001">
    <property type="protein sequence ID" value="TWU14394.1"/>
    <property type="molecule type" value="Genomic_DNA"/>
</dbReference>
<feature type="region of interest" description="Disordered" evidence="1">
    <location>
        <begin position="36"/>
        <end position="55"/>
    </location>
</feature>
<dbReference type="PROSITE" id="PS51257">
    <property type="entry name" value="PROKAR_LIPOPROTEIN"/>
    <property type="match status" value="1"/>
</dbReference>
<evidence type="ECO:0000256" key="1">
    <source>
        <dbReference type="SAM" id="MobiDB-lite"/>
    </source>
</evidence>
<sequence length="250" mass="27928">MLKGLTMNRFILGLILATGLSCMVACLGTKEEVEKPAETVPAPPKIDPRHQPQTERVDKASVELKSMERVGTEEHASIAAEFFVKRFVQQKYRANGDYRDPLMKYFPKTEEWSAFGVLQGKEPNLPRYTVECFVHLNDQDDWECRLMRIDKQQVYAIDAPDPDVTLPNIKVGPNGKASPVNDNASVATEGDPETPQRTAEAKAAGDLRMAKSLMKRSPEKAKQRLQTIIDEFPETPAAAEASELIQTIKD</sequence>
<dbReference type="Proteomes" id="UP000320735">
    <property type="component" value="Unassembled WGS sequence"/>
</dbReference>
<evidence type="ECO:0000313" key="2">
    <source>
        <dbReference type="EMBL" id="TWU14394.1"/>
    </source>
</evidence>
<accession>A0A5C6BUN6</accession>
<name>A0A5C6BUN6_9PLAN</name>
<organism evidence="2 3">
    <name type="scientific">Symmachiella macrocystis</name>
    <dbReference type="NCBI Taxonomy" id="2527985"/>
    <lineage>
        <taxon>Bacteria</taxon>
        <taxon>Pseudomonadati</taxon>
        <taxon>Planctomycetota</taxon>
        <taxon>Planctomycetia</taxon>
        <taxon>Planctomycetales</taxon>
        <taxon>Planctomycetaceae</taxon>
        <taxon>Symmachiella</taxon>
    </lineage>
</organism>